<reference evidence="1" key="1">
    <citation type="submission" date="2020-11" db="EMBL/GenBank/DDBJ databases">
        <authorList>
            <person name="Konstantinou D."/>
            <person name="Gkelis S."/>
            <person name="Popin R."/>
            <person name="Fewer D."/>
            <person name="Sivonen K."/>
        </authorList>
    </citation>
    <scope>NUCLEOTIDE SEQUENCE</scope>
    <source>
        <strain evidence="1">TAU-MAC 1115</strain>
    </source>
</reference>
<dbReference type="EMBL" id="JADOES010000023">
    <property type="protein sequence ID" value="MBT9316258.1"/>
    <property type="molecule type" value="Genomic_DNA"/>
</dbReference>
<proteinExistence type="predicted"/>
<gene>
    <name evidence="1" type="ORF">IXB50_12580</name>
</gene>
<comment type="caution">
    <text evidence="1">The sequence shown here is derived from an EMBL/GenBank/DDBJ whole genome shotgun (WGS) entry which is preliminary data.</text>
</comment>
<accession>A0A947GJT8</accession>
<name>A0A947GJT8_9CYAN</name>
<organism evidence="1 2">
    <name type="scientific">Leptothoe spongobia TAU-MAC 1115</name>
    <dbReference type="NCBI Taxonomy" id="1967444"/>
    <lineage>
        <taxon>Bacteria</taxon>
        <taxon>Bacillati</taxon>
        <taxon>Cyanobacteriota</taxon>
        <taxon>Cyanophyceae</taxon>
        <taxon>Nodosilineales</taxon>
        <taxon>Cymatolegaceae</taxon>
        <taxon>Leptothoe</taxon>
        <taxon>Leptothoe spongobia</taxon>
    </lineage>
</organism>
<dbReference type="RefSeq" id="WP_215609326.1">
    <property type="nucleotide sequence ID" value="NZ_JADOES010000023.1"/>
</dbReference>
<reference evidence="1" key="2">
    <citation type="journal article" date="2021" name="Mar. Drugs">
        <title>Genome Reduction and Secondary Metabolism of the Marine Sponge-Associated Cyanobacterium Leptothoe.</title>
        <authorList>
            <person name="Konstantinou D."/>
            <person name="Popin R.V."/>
            <person name="Fewer D.P."/>
            <person name="Sivonen K."/>
            <person name="Gkelis S."/>
        </authorList>
    </citation>
    <scope>NUCLEOTIDE SEQUENCE</scope>
    <source>
        <strain evidence="1">TAU-MAC 1115</strain>
    </source>
</reference>
<sequence>MQQLKTPFPWAGNKTRQMSEIWARLGHVDLFIDPLCATLSSLLGRPGGAQGVERVNDICCNITNFWRAVICDPNQVAHYCQWPVNEIDLNARHYWLCDRSWGENSIKAQLMADPDWFDAKQAGWWVWGQCLAMGTRWCADPAISSRGHARPKGAKPVHQKPRTIDTCPGVASPNVDAYAWLQALQHRLQQVQVLNGDFARCLTAGSTWKAFRTVGILLDPPYSQAMRSRMLYPTDLGIDDPNQKESAVRTRQWAINNGENPKLRIVLCGLSGEHSMPKGWIAYEWTNNSGYSSIGGKDRTSNEVIWFSPHCLKRSVQLDLDLAG</sequence>
<dbReference type="SUPFAM" id="SSF53335">
    <property type="entry name" value="S-adenosyl-L-methionine-dependent methyltransferases"/>
    <property type="match status" value="1"/>
</dbReference>
<protein>
    <submittedName>
        <fullName evidence="1">Uncharacterized protein</fullName>
    </submittedName>
</protein>
<evidence type="ECO:0000313" key="1">
    <source>
        <dbReference type="EMBL" id="MBT9316258.1"/>
    </source>
</evidence>
<dbReference type="Proteomes" id="UP000717364">
    <property type="component" value="Unassembled WGS sequence"/>
</dbReference>
<dbReference type="InterPro" id="IPR029063">
    <property type="entry name" value="SAM-dependent_MTases_sf"/>
</dbReference>
<dbReference type="AlphaFoldDB" id="A0A947GJT8"/>
<keyword evidence="2" id="KW-1185">Reference proteome</keyword>
<evidence type="ECO:0000313" key="2">
    <source>
        <dbReference type="Proteomes" id="UP000717364"/>
    </source>
</evidence>